<proteinExistence type="predicted"/>
<gene>
    <name evidence="2" type="ORF">EZS28_029794</name>
</gene>
<evidence type="ECO:0000313" key="2">
    <source>
        <dbReference type="EMBL" id="KAA6374680.1"/>
    </source>
</evidence>
<dbReference type="GO" id="GO:0030286">
    <property type="term" value="C:dynein complex"/>
    <property type="evidence" value="ECO:0007669"/>
    <property type="project" value="InterPro"/>
</dbReference>
<dbReference type="PANTHER" id="PTHR22878:SF63">
    <property type="entry name" value="DYNEIN AXONEMAL HEAVY CHAIN 10"/>
    <property type="match status" value="1"/>
</dbReference>
<dbReference type="InterPro" id="IPR041466">
    <property type="entry name" value="Dynein_AAA5_ext"/>
</dbReference>
<dbReference type="AlphaFoldDB" id="A0A5J4UX00"/>
<dbReference type="PANTHER" id="PTHR22878">
    <property type="entry name" value="DYNEIN HEAVY CHAIN 6, AXONEMAL-LIKE-RELATED"/>
    <property type="match status" value="1"/>
</dbReference>
<dbReference type="Pfam" id="PF12775">
    <property type="entry name" value="AAA_7"/>
    <property type="match status" value="1"/>
</dbReference>
<dbReference type="Gene3D" id="3.40.50.300">
    <property type="entry name" value="P-loop containing nucleotide triphosphate hydrolases"/>
    <property type="match status" value="1"/>
</dbReference>
<dbReference type="InterPro" id="IPR027417">
    <property type="entry name" value="P-loop_NTPase"/>
</dbReference>
<dbReference type="Gene3D" id="1.10.472.130">
    <property type="match status" value="1"/>
</dbReference>
<organism evidence="2 3">
    <name type="scientific">Streblomastix strix</name>
    <dbReference type="NCBI Taxonomy" id="222440"/>
    <lineage>
        <taxon>Eukaryota</taxon>
        <taxon>Metamonada</taxon>
        <taxon>Preaxostyla</taxon>
        <taxon>Oxymonadida</taxon>
        <taxon>Streblomastigidae</taxon>
        <taxon>Streblomastix</taxon>
    </lineage>
</organism>
<dbReference type="GO" id="GO:0051959">
    <property type="term" value="F:dynein light intermediate chain binding"/>
    <property type="evidence" value="ECO:0007669"/>
    <property type="project" value="InterPro"/>
</dbReference>
<sequence length="206" mass="23817">MLFIFAECWACGGSMLEGSRVLFDEFYKHVVDLSVITANDHDSGPYQLPGQLRTMFDFYFDVDKRCWKAWENKVTECQQPVDRLFCNILVPTTDNVIHSSILQMLMEQKVPVLFIGEYGTAKTVTIQSYMRGRDPETMNILTINFSNRTNSLQVQRTLDDNLDRPLMGVIRPRAGKKLIVFIDDLNMPQMDKEETQQPNRITQIPI</sequence>
<dbReference type="GO" id="GO:0045505">
    <property type="term" value="F:dynein intermediate chain binding"/>
    <property type="evidence" value="ECO:0007669"/>
    <property type="project" value="InterPro"/>
</dbReference>
<dbReference type="Pfam" id="PF17852">
    <property type="entry name" value="Dynein_AAA_lid"/>
    <property type="match status" value="1"/>
</dbReference>
<dbReference type="Proteomes" id="UP000324800">
    <property type="component" value="Unassembled WGS sequence"/>
</dbReference>
<reference evidence="2 3" key="1">
    <citation type="submission" date="2019-03" db="EMBL/GenBank/DDBJ databases">
        <title>Single cell metagenomics reveals metabolic interactions within the superorganism composed of flagellate Streblomastix strix and complex community of Bacteroidetes bacteria on its surface.</title>
        <authorList>
            <person name="Treitli S.C."/>
            <person name="Kolisko M."/>
            <person name="Husnik F."/>
            <person name="Keeling P."/>
            <person name="Hampl V."/>
        </authorList>
    </citation>
    <scope>NUCLEOTIDE SEQUENCE [LARGE SCALE GENOMIC DNA]</scope>
    <source>
        <strain evidence="2">ST1C</strain>
    </source>
</reference>
<protein>
    <submittedName>
        <fullName evidence="2">Putative dynein-1-alpha heavy chain</fullName>
    </submittedName>
</protein>
<dbReference type="OrthoDB" id="447173at2759"/>
<accession>A0A5J4UX00</accession>
<evidence type="ECO:0000313" key="3">
    <source>
        <dbReference type="Proteomes" id="UP000324800"/>
    </source>
</evidence>
<evidence type="ECO:0000259" key="1">
    <source>
        <dbReference type="Pfam" id="PF17852"/>
    </source>
</evidence>
<feature type="domain" description="Dynein heavy chain AAA 5 extension" evidence="1">
    <location>
        <begin position="2"/>
        <end position="72"/>
    </location>
</feature>
<name>A0A5J4UX00_9EUKA</name>
<dbReference type="InterPro" id="IPR026983">
    <property type="entry name" value="DHC"/>
</dbReference>
<dbReference type="EMBL" id="SNRW01011791">
    <property type="protein sequence ID" value="KAA6374680.1"/>
    <property type="molecule type" value="Genomic_DNA"/>
</dbReference>
<comment type="caution">
    <text evidence="2">The sequence shown here is derived from an EMBL/GenBank/DDBJ whole genome shotgun (WGS) entry which is preliminary data.</text>
</comment>
<dbReference type="SUPFAM" id="SSF52540">
    <property type="entry name" value="P-loop containing nucleoside triphosphate hydrolases"/>
    <property type="match status" value="1"/>
</dbReference>
<dbReference type="GO" id="GO:0007018">
    <property type="term" value="P:microtubule-based movement"/>
    <property type="evidence" value="ECO:0007669"/>
    <property type="project" value="InterPro"/>
</dbReference>